<dbReference type="GO" id="GO:0015920">
    <property type="term" value="P:lipopolysaccharide transport"/>
    <property type="evidence" value="ECO:0007669"/>
    <property type="project" value="TreeGrafter"/>
</dbReference>
<comment type="function">
    <text evidence="1">Part of the ABC transporter complex LptBFG involved in the translocation of lipopolysaccharide (LPS) from the inner membrane to the outer membrane.</text>
</comment>
<evidence type="ECO:0000256" key="8">
    <source>
        <dbReference type="ARBA" id="ARBA00026081"/>
    </source>
</evidence>
<dbReference type="PATRIC" id="fig|405444.3.peg.2368"/>
<evidence type="ECO:0000256" key="1">
    <source>
        <dbReference type="ARBA" id="ARBA00002265"/>
    </source>
</evidence>
<evidence type="ECO:0000256" key="9">
    <source>
        <dbReference type="SAM" id="Phobius"/>
    </source>
</evidence>
<dbReference type="STRING" id="405444.ABB26_01195"/>
<keyword evidence="4" id="KW-1003">Cell membrane</keyword>
<evidence type="ECO:0000256" key="5">
    <source>
        <dbReference type="ARBA" id="ARBA00022692"/>
    </source>
</evidence>
<protein>
    <submittedName>
        <fullName evidence="10">Membrane protein</fullName>
    </submittedName>
</protein>
<dbReference type="GO" id="GO:0055085">
    <property type="term" value="P:transmembrane transport"/>
    <property type="evidence" value="ECO:0007669"/>
    <property type="project" value="InterPro"/>
</dbReference>
<feature type="transmembrane region" description="Helical" evidence="9">
    <location>
        <begin position="103"/>
        <end position="120"/>
    </location>
</feature>
<organism evidence="10 11">
    <name type="scientific">Stenotrophomonas humi</name>
    <dbReference type="NCBI Taxonomy" id="405444"/>
    <lineage>
        <taxon>Bacteria</taxon>
        <taxon>Pseudomonadati</taxon>
        <taxon>Pseudomonadota</taxon>
        <taxon>Gammaproteobacteria</taxon>
        <taxon>Lysobacterales</taxon>
        <taxon>Lysobacteraceae</taxon>
        <taxon>Stenotrophomonas</taxon>
    </lineage>
</organism>
<evidence type="ECO:0000256" key="6">
    <source>
        <dbReference type="ARBA" id="ARBA00022989"/>
    </source>
</evidence>
<dbReference type="Proteomes" id="UP000050864">
    <property type="component" value="Unassembled WGS sequence"/>
</dbReference>
<feature type="transmembrane region" description="Helical" evidence="9">
    <location>
        <begin position="12"/>
        <end position="30"/>
    </location>
</feature>
<evidence type="ECO:0000313" key="10">
    <source>
        <dbReference type="EMBL" id="KRG66283.1"/>
    </source>
</evidence>
<accession>A0A0R0CAX1</accession>
<evidence type="ECO:0000256" key="4">
    <source>
        <dbReference type="ARBA" id="ARBA00022475"/>
    </source>
</evidence>
<reference evidence="10 11" key="1">
    <citation type="submission" date="2015-05" db="EMBL/GenBank/DDBJ databases">
        <title>Genome sequencing and analysis of members of genus Stenotrophomonas.</title>
        <authorList>
            <person name="Patil P.P."/>
            <person name="Midha S."/>
            <person name="Patil P.B."/>
        </authorList>
    </citation>
    <scope>NUCLEOTIDE SEQUENCE [LARGE SCALE GENOMIC DNA]</scope>
    <source>
        <strain evidence="10 11">DSM 18929</strain>
    </source>
</reference>
<feature type="transmembrane region" description="Helical" evidence="9">
    <location>
        <begin position="346"/>
        <end position="363"/>
    </location>
</feature>
<comment type="caution">
    <text evidence="10">The sequence shown here is derived from an EMBL/GenBank/DDBJ whole genome shotgun (WGS) entry which is preliminary data.</text>
</comment>
<dbReference type="InterPro" id="IPR030923">
    <property type="entry name" value="LptG"/>
</dbReference>
<evidence type="ECO:0000256" key="2">
    <source>
        <dbReference type="ARBA" id="ARBA00004651"/>
    </source>
</evidence>
<dbReference type="InterPro" id="IPR005495">
    <property type="entry name" value="LptG/LptF_permease"/>
</dbReference>
<evidence type="ECO:0000313" key="11">
    <source>
        <dbReference type="Proteomes" id="UP000050864"/>
    </source>
</evidence>
<dbReference type="AlphaFoldDB" id="A0A0R0CAX1"/>
<feature type="transmembrane region" description="Helical" evidence="9">
    <location>
        <begin position="286"/>
        <end position="304"/>
    </location>
</feature>
<dbReference type="NCBIfam" id="TIGR04408">
    <property type="entry name" value="LptG_lptG"/>
    <property type="match status" value="1"/>
</dbReference>
<dbReference type="EMBL" id="LDJI01000003">
    <property type="protein sequence ID" value="KRG66283.1"/>
    <property type="molecule type" value="Genomic_DNA"/>
</dbReference>
<keyword evidence="5 9" id="KW-0812">Transmembrane</keyword>
<dbReference type="PANTHER" id="PTHR33529:SF2">
    <property type="entry name" value="LIPOPOLYSACCHARIDE EXPORT SYSTEM PERMEASE PROTEIN LPTG"/>
    <property type="match status" value="1"/>
</dbReference>
<feature type="transmembrane region" description="Helical" evidence="9">
    <location>
        <begin position="316"/>
        <end position="334"/>
    </location>
</feature>
<name>A0A0R0CAX1_9GAMM</name>
<dbReference type="RefSeq" id="WP_057631743.1">
    <property type="nucleotide sequence ID" value="NZ_LDJI01000003.1"/>
</dbReference>
<keyword evidence="7 9" id="KW-0472">Membrane</keyword>
<comment type="subunit">
    <text evidence="8">Component of the lipopolysaccharide transport and assembly complex. The LptBFG transporter is composed of two ATP-binding proteins (LptB) and two transmembrane proteins (LptF and LptG).</text>
</comment>
<keyword evidence="6 9" id="KW-1133">Transmembrane helix</keyword>
<dbReference type="Pfam" id="PF03739">
    <property type="entry name" value="LptF_LptG"/>
    <property type="match status" value="1"/>
</dbReference>
<sequence>MRLIPRIHDIYVGRNVLFTVLVVWLVLLGLDGIMALSSESKNIGVGSYTFGHALAATAYTLPRRAYTLFPMAAVIGALMGLGQLAATSELTALRAVGVSRRRIALSVAIALSLLTALMVVNGETLAPWAQNRADMLKTSAKYNEDLSVERYSGLWAREGNTFLNAMTGEEVLDGDKGTRLVLHNVRLYTLDADGRLAMLTYAATATHDAKGWVLAKVRRDVFGERSVTQQQVESELWNSQLDASALAAGLAKPRNLSAGELKTSIEYRKRNGLDARDYEDTYWSRWFYPLNVLALCLAAVPFAFGSLRSGGMGKRLFLGMLFALGFMLLQMFFGRMAGALKFDYRIAYALPPILMLAISGWLSRRRVG</sequence>
<feature type="transmembrane region" description="Helical" evidence="9">
    <location>
        <begin position="68"/>
        <end position="91"/>
    </location>
</feature>
<dbReference type="GO" id="GO:0043190">
    <property type="term" value="C:ATP-binding cassette (ABC) transporter complex"/>
    <property type="evidence" value="ECO:0007669"/>
    <property type="project" value="InterPro"/>
</dbReference>
<comment type="subcellular location">
    <subcellularLocation>
        <location evidence="2">Cell membrane</location>
        <topology evidence="2">Multi-pass membrane protein</topology>
    </subcellularLocation>
</comment>
<evidence type="ECO:0000256" key="3">
    <source>
        <dbReference type="ARBA" id="ARBA00007725"/>
    </source>
</evidence>
<comment type="similarity">
    <text evidence="3">Belongs to the LptF/LptG family.</text>
</comment>
<evidence type="ECO:0000256" key="7">
    <source>
        <dbReference type="ARBA" id="ARBA00023136"/>
    </source>
</evidence>
<dbReference type="OrthoDB" id="9776227at2"/>
<proteinExistence type="inferred from homology"/>
<keyword evidence="11" id="KW-1185">Reference proteome</keyword>
<dbReference type="PANTHER" id="PTHR33529">
    <property type="entry name" value="SLR0882 PROTEIN-RELATED"/>
    <property type="match status" value="1"/>
</dbReference>
<gene>
    <name evidence="10" type="ORF">ABB26_01195</name>
</gene>